<protein>
    <submittedName>
        <fullName evidence="3">Uncharacterized protein</fullName>
    </submittedName>
</protein>
<evidence type="ECO:0000256" key="2">
    <source>
        <dbReference type="SAM" id="Phobius"/>
    </source>
</evidence>
<feature type="region of interest" description="Disordered" evidence="1">
    <location>
        <begin position="96"/>
        <end position="150"/>
    </location>
</feature>
<keyword evidence="4" id="KW-1185">Reference proteome</keyword>
<dbReference type="EMBL" id="CAWUPB010000913">
    <property type="protein sequence ID" value="CAK7330109.1"/>
    <property type="molecule type" value="Genomic_DNA"/>
</dbReference>
<organism evidence="3 4">
    <name type="scientific">Dovyalis caffra</name>
    <dbReference type="NCBI Taxonomy" id="77055"/>
    <lineage>
        <taxon>Eukaryota</taxon>
        <taxon>Viridiplantae</taxon>
        <taxon>Streptophyta</taxon>
        <taxon>Embryophyta</taxon>
        <taxon>Tracheophyta</taxon>
        <taxon>Spermatophyta</taxon>
        <taxon>Magnoliopsida</taxon>
        <taxon>eudicotyledons</taxon>
        <taxon>Gunneridae</taxon>
        <taxon>Pentapetalae</taxon>
        <taxon>rosids</taxon>
        <taxon>fabids</taxon>
        <taxon>Malpighiales</taxon>
        <taxon>Salicaceae</taxon>
        <taxon>Flacourtieae</taxon>
        <taxon>Dovyalis</taxon>
    </lineage>
</organism>
<evidence type="ECO:0000313" key="3">
    <source>
        <dbReference type="EMBL" id="CAK7330109.1"/>
    </source>
</evidence>
<keyword evidence="2" id="KW-0812">Transmembrane</keyword>
<sequence length="279" mass="31285">MEFQRKSVSGLAKVYSSCNHLVCLSSDLAHIPPPNTPCSSDLSVWCYSCNAYLNAQLIPQLQPLFEKASKLKFGETLPFHTVEHVGTEANQADGCESKECNHREGKRRRRRRRGKNSSMEGESTKKSNETSEKMSNEGPEGALGILSSSSASESNENDLKFTHKQCLCGKEAMIKILKSEKNKNKMYYACGENKCDLFELCFDNEALAVDTRLPEIQSALRNQVLDMVDVAELKAEVRSLTSRINIMESNFGLMKMMVLMNLFYGLMLMVVVIAVLFKL</sequence>
<proteinExistence type="predicted"/>
<feature type="compositionally biased region" description="Basic residues" evidence="1">
    <location>
        <begin position="104"/>
        <end position="115"/>
    </location>
</feature>
<comment type="caution">
    <text evidence="3">The sequence shown here is derived from an EMBL/GenBank/DDBJ whole genome shotgun (WGS) entry which is preliminary data.</text>
</comment>
<reference evidence="3 4" key="1">
    <citation type="submission" date="2024-01" db="EMBL/GenBank/DDBJ databases">
        <authorList>
            <person name="Waweru B."/>
        </authorList>
    </citation>
    <scope>NUCLEOTIDE SEQUENCE [LARGE SCALE GENOMIC DNA]</scope>
</reference>
<keyword evidence="2" id="KW-0472">Membrane</keyword>
<dbReference type="Proteomes" id="UP001314170">
    <property type="component" value="Unassembled WGS sequence"/>
</dbReference>
<accession>A0AAV1RBY9</accession>
<dbReference type="AlphaFoldDB" id="A0AAV1RBY9"/>
<name>A0AAV1RBY9_9ROSI</name>
<feature type="transmembrane region" description="Helical" evidence="2">
    <location>
        <begin position="257"/>
        <end position="277"/>
    </location>
</feature>
<dbReference type="PANTHER" id="PTHR47665">
    <property type="entry name" value="HISTONE DEACETYLASE-LIKE PROTEIN"/>
    <property type="match status" value="1"/>
</dbReference>
<feature type="compositionally biased region" description="Basic and acidic residues" evidence="1">
    <location>
        <begin position="122"/>
        <end position="135"/>
    </location>
</feature>
<evidence type="ECO:0000313" key="4">
    <source>
        <dbReference type="Proteomes" id="UP001314170"/>
    </source>
</evidence>
<keyword evidence="2" id="KW-1133">Transmembrane helix</keyword>
<dbReference type="PANTHER" id="PTHR47665:SF1">
    <property type="entry name" value="HISTONE DEACETYLASE-LIKE PROTEIN"/>
    <property type="match status" value="1"/>
</dbReference>
<gene>
    <name evidence="3" type="ORF">DCAF_LOCUS7777</name>
</gene>
<evidence type="ECO:0000256" key="1">
    <source>
        <dbReference type="SAM" id="MobiDB-lite"/>
    </source>
</evidence>